<evidence type="ECO:0000313" key="1">
    <source>
        <dbReference type="EMBL" id="GLR63930.1"/>
    </source>
</evidence>
<protein>
    <submittedName>
        <fullName evidence="1">Uncharacterized protein</fullName>
    </submittedName>
</protein>
<accession>A0ABQ5ZY34</accession>
<name>A0ABQ5ZY34_9GAMM</name>
<dbReference type="RefSeq" id="WP_027851676.1">
    <property type="nucleotide sequence ID" value="NZ_BSOR01000022.1"/>
</dbReference>
<comment type="caution">
    <text evidence="1">The sequence shown here is derived from an EMBL/GenBank/DDBJ whole genome shotgun (WGS) entry which is preliminary data.</text>
</comment>
<dbReference type="EMBL" id="BSOR01000022">
    <property type="protein sequence ID" value="GLR63930.1"/>
    <property type="molecule type" value="Genomic_DNA"/>
</dbReference>
<proteinExistence type="predicted"/>
<organism evidence="1 2">
    <name type="scientific">Marinospirillum insulare</name>
    <dbReference type="NCBI Taxonomy" id="217169"/>
    <lineage>
        <taxon>Bacteria</taxon>
        <taxon>Pseudomonadati</taxon>
        <taxon>Pseudomonadota</taxon>
        <taxon>Gammaproteobacteria</taxon>
        <taxon>Oceanospirillales</taxon>
        <taxon>Oceanospirillaceae</taxon>
        <taxon>Marinospirillum</taxon>
    </lineage>
</organism>
<gene>
    <name evidence="1" type="ORF">GCM10007878_13680</name>
</gene>
<evidence type="ECO:0000313" key="2">
    <source>
        <dbReference type="Proteomes" id="UP001156682"/>
    </source>
</evidence>
<reference evidence="2" key="1">
    <citation type="journal article" date="2019" name="Int. J. Syst. Evol. Microbiol.">
        <title>The Global Catalogue of Microorganisms (GCM) 10K type strain sequencing project: providing services to taxonomists for standard genome sequencing and annotation.</title>
        <authorList>
            <consortium name="The Broad Institute Genomics Platform"/>
            <consortium name="The Broad Institute Genome Sequencing Center for Infectious Disease"/>
            <person name="Wu L."/>
            <person name="Ma J."/>
        </authorList>
    </citation>
    <scope>NUCLEOTIDE SEQUENCE [LARGE SCALE GENOMIC DNA]</scope>
    <source>
        <strain evidence="2">NBRC 100033</strain>
    </source>
</reference>
<dbReference type="Proteomes" id="UP001156682">
    <property type="component" value="Unassembled WGS sequence"/>
</dbReference>
<sequence length="88" mass="10246">MRLGIFSLLFIVFALWVVIAPDGEKRIVRTCEPVNWVGSLSVSIGQLVFPDHQNSIQDFFDKSNYSCRFVVWRLIYEDRYLEEGTANE</sequence>
<keyword evidence="2" id="KW-1185">Reference proteome</keyword>